<comment type="similarity">
    <text evidence="6">Belongs to the vsr family.</text>
</comment>
<keyword evidence="1 6" id="KW-0540">Nuclease</keyword>
<evidence type="ECO:0000313" key="8">
    <source>
        <dbReference type="Proteomes" id="UP000035080"/>
    </source>
</evidence>
<evidence type="ECO:0000256" key="3">
    <source>
        <dbReference type="ARBA" id="ARBA00022763"/>
    </source>
</evidence>
<evidence type="ECO:0000256" key="4">
    <source>
        <dbReference type="ARBA" id="ARBA00022801"/>
    </source>
</evidence>
<evidence type="ECO:0000256" key="2">
    <source>
        <dbReference type="ARBA" id="ARBA00022759"/>
    </source>
</evidence>
<organism evidence="7 8">
    <name type="scientific">Pandoraea fibrosis</name>
    <dbReference type="NCBI Taxonomy" id="1891094"/>
    <lineage>
        <taxon>Bacteria</taxon>
        <taxon>Pseudomonadati</taxon>
        <taxon>Pseudomonadota</taxon>
        <taxon>Betaproteobacteria</taxon>
        <taxon>Burkholderiales</taxon>
        <taxon>Burkholderiaceae</taxon>
        <taxon>Pandoraea</taxon>
    </lineage>
</organism>
<dbReference type="InterPro" id="IPR004603">
    <property type="entry name" value="DNA_mismatch_endonuc_vsr"/>
</dbReference>
<sequence>MVDIVDENTRSRMMSNIRAKDTKPEMIVRRYLHAHGFRFRLHDRRLPGTPDLVLRKYRTVIFVHGCFWHHHAGCPKAYVPASNTDQWMRKFELNRARDARCSEMLAIAGWSIIVVWECELGANRSATTLLKLRETLLGSL</sequence>
<keyword evidence="8" id="KW-1185">Reference proteome</keyword>
<name>A0ABX6HMA0_9BURK</name>
<keyword evidence="4 6" id="KW-0378">Hydrolase</keyword>
<dbReference type="InterPro" id="IPR011335">
    <property type="entry name" value="Restrct_endonuc-II-like"/>
</dbReference>
<dbReference type="CDD" id="cd00221">
    <property type="entry name" value="Vsr"/>
    <property type="match status" value="1"/>
</dbReference>
<keyword evidence="2 6" id="KW-0255">Endonuclease</keyword>
<keyword evidence="3 6" id="KW-0227">DNA damage</keyword>
<evidence type="ECO:0000313" key="7">
    <source>
        <dbReference type="EMBL" id="QHF12008.1"/>
    </source>
</evidence>
<dbReference type="Gene3D" id="3.40.960.10">
    <property type="entry name" value="VSR Endonuclease"/>
    <property type="match status" value="1"/>
</dbReference>
<dbReference type="SUPFAM" id="SSF52980">
    <property type="entry name" value="Restriction endonuclease-like"/>
    <property type="match status" value="1"/>
</dbReference>
<comment type="function">
    <text evidence="6">May nick specific sequences that contain T:G mispairs resulting from m5C-deamination.</text>
</comment>
<accession>A0ABX6HMA0</accession>
<evidence type="ECO:0000256" key="5">
    <source>
        <dbReference type="ARBA" id="ARBA00023204"/>
    </source>
</evidence>
<gene>
    <name evidence="7" type="primary">vsr</name>
    <name evidence="7" type="ORF">PI93_004600</name>
</gene>
<evidence type="ECO:0000256" key="1">
    <source>
        <dbReference type="ARBA" id="ARBA00022722"/>
    </source>
</evidence>
<dbReference type="PIRSF" id="PIRSF018267">
    <property type="entry name" value="VSR_endonuc"/>
    <property type="match status" value="1"/>
</dbReference>
<keyword evidence="5 6" id="KW-0234">DNA repair</keyword>
<protein>
    <recommendedName>
        <fullName evidence="6">Very short patch repair endonuclease</fullName>
        <ecNumber evidence="6">3.1.-.-</ecNumber>
    </recommendedName>
</protein>
<dbReference type="Pfam" id="PF03852">
    <property type="entry name" value="Vsr"/>
    <property type="match status" value="1"/>
</dbReference>
<proteinExistence type="inferred from homology"/>
<dbReference type="NCBIfam" id="TIGR00632">
    <property type="entry name" value="vsr"/>
    <property type="match status" value="1"/>
</dbReference>
<dbReference type="Proteomes" id="UP000035080">
    <property type="component" value="Chromosome"/>
</dbReference>
<reference evidence="7 8" key="1">
    <citation type="journal article" date="2015" name="Genome Announc.">
        <title>Genome Sequences of Two Pandoraea pnomenusa Isolates Recovered 11 Months Apart from a Cystic Fibrosis Patient.</title>
        <authorList>
            <person name="Ee R."/>
            <person name="Ambrose M."/>
            <person name="Lazenby J."/>
            <person name="Williams P."/>
            <person name="Chan K.G."/>
            <person name="Roddam L."/>
        </authorList>
    </citation>
    <scope>NUCLEOTIDE SEQUENCE [LARGE SCALE GENOMIC DNA]</scope>
    <source>
        <strain evidence="7 8">6399</strain>
    </source>
</reference>
<evidence type="ECO:0000256" key="6">
    <source>
        <dbReference type="PIRNR" id="PIRNR018267"/>
    </source>
</evidence>
<dbReference type="EMBL" id="CP047385">
    <property type="protein sequence ID" value="QHF12008.1"/>
    <property type="molecule type" value="Genomic_DNA"/>
</dbReference>
<dbReference type="EC" id="3.1.-.-" evidence="6"/>
<dbReference type="GO" id="GO:0004519">
    <property type="term" value="F:endonuclease activity"/>
    <property type="evidence" value="ECO:0007669"/>
    <property type="project" value="UniProtKB-KW"/>
</dbReference>